<dbReference type="STRING" id="446471.Xcel_2301"/>
<dbReference type="GO" id="GO:0005886">
    <property type="term" value="C:plasma membrane"/>
    <property type="evidence" value="ECO:0007669"/>
    <property type="project" value="UniProtKB-SubCell"/>
</dbReference>
<dbReference type="HOGENOM" id="CLU_001265_59_7_11"/>
<evidence type="ECO:0000256" key="2">
    <source>
        <dbReference type="ARBA" id="ARBA00022692"/>
    </source>
</evidence>
<evidence type="ECO:0000313" key="8">
    <source>
        <dbReference type="Proteomes" id="UP000002255"/>
    </source>
</evidence>
<dbReference type="eggNOG" id="COG2271">
    <property type="taxonomic scope" value="Bacteria"/>
</dbReference>
<evidence type="ECO:0000256" key="3">
    <source>
        <dbReference type="ARBA" id="ARBA00022989"/>
    </source>
</evidence>
<keyword evidence="8" id="KW-1185">Reference proteome</keyword>
<evidence type="ECO:0000256" key="1">
    <source>
        <dbReference type="ARBA" id="ARBA00004651"/>
    </source>
</evidence>
<feature type="transmembrane region" description="Helical" evidence="5">
    <location>
        <begin position="371"/>
        <end position="390"/>
    </location>
</feature>
<dbReference type="PANTHER" id="PTHR11360:SF317">
    <property type="entry name" value="MAJOR FACILITATOR SUPERFAMILY (MFS) PROFILE DOMAIN-CONTAINING PROTEIN-RELATED"/>
    <property type="match status" value="1"/>
</dbReference>
<feature type="transmembrane region" description="Helical" evidence="5">
    <location>
        <begin position="152"/>
        <end position="171"/>
    </location>
</feature>
<dbReference type="InterPro" id="IPR020846">
    <property type="entry name" value="MFS_dom"/>
</dbReference>
<organism evidence="7 8">
    <name type="scientific">Xylanimonas cellulosilytica (strain DSM 15894 / JCM 12276 / CECT 5975 / KCTC 9989 / LMG 20990 / NBRC 107835 / XIL07)</name>
    <dbReference type="NCBI Taxonomy" id="446471"/>
    <lineage>
        <taxon>Bacteria</taxon>
        <taxon>Bacillati</taxon>
        <taxon>Actinomycetota</taxon>
        <taxon>Actinomycetes</taxon>
        <taxon>Micrococcales</taxon>
        <taxon>Promicromonosporaceae</taxon>
        <taxon>Xylanimonas</taxon>
    </lineage>
</organism>
<sequence>MSILSVLDKSRAVAPRDFNRWLIPPAALAVHLAIGEVYAFSVFKTALVDRFDASLTQIGVVFSIAIGMLGLSAAFGGTWVEKAGPRKAMVLAALCWGTGFVIGSIGVATNQLWLLYLGYGGIGGIGLGIGYVSPVSTLIKWFPDRPGMATGLAIMGFGGGALIASPLTSLLLESLAPNPVDAIIPALLIIAAIDVVVMLAGAATIRTPHPDWKPNGWTPPAAPRSALICTGNVTARNAIRTPQFWLLWVVLFCNITAGIGILEQAAPMVQDFFPGTAAAVAAGFVGVLSLCNMGGRFGWSTFSDVVGRKRMYMVYLGFGAIAYLALSQVGTSSIGLFVLFAAIILSFYGGGFATIPAYLKDMFGGLQVSAIHGRLLTAWSAAGIAGPLIVNSIADHQKAAGREGAELYSMSLLVMAGLLCVGFVANLLVRPVAQRWHEPVPTTAMADVALAGAVAPTAPGGGAVATLSRTRVAAPTTPQGLVGRAGAGVLPRVLWVVVVGGLGYGLVMTVIKAIALFS</sequence>
<reference evidence="8" key="1">
    <citation type="submission" date="2009-11" db="EMBL/GenBank/DDBJ databases">
        <title>The complete chromosome of Xylanimonas cellulosilytica DSM 15894.</title>
        <authorList>
            <consortium name="US DOE Joint Genome Institute (JGI-PGF)"/>
            <person name="Lucas S."/>
            <person name="Copeland A."/>
            <person name="Lapidus A."/>
            <person name="Glavina del Rio T."/>
            <person name="Dalin E."/>
            <person name="Tice H."/>
            <person name="Bruce D."/>
            <person name="Goodwin L."/>
            <person name="Pitluck S."/>
            <person name="Kyrpides N."/>
            <person name="Mavromatis K."/>
            <person name="Ivanova N."/>
            <person name="Mikhailova N."/>
            <person name="Foster B."/>
            <person name="Clum A."/>
            <person name="Brettin T."/>
            <person name="Detter J.C."/>
            <person name="Han C."/>
            <person name="Larimer F."/>
            <person name="Land M."/>
            <person name="Hauser L."/>
            <person name="Markowitz V."/>
            <person name="Cheng J.F."/>
            <person name="Hugenholtz P."/>
            <person name="Woyke T."/>
            <person name="Wu D."/>
            <person name="Gehrich-Schroeter G."/>
            <person name="Schneider S."/>
            <person name="Pukall S.R."/>
            <person name="Klenk H.P."/>
            <person name="Eisen J.A."/>
        </authorList>
    </citation>
    <scope>NUCLEOTIDE SEQUENCE [LARGE SCALE GENOMIC DNA]</scope>
    <source>
        <strain evidence="8">DSM 15894 / CECT 5975 / LMG 20990 / XIL07</strain>
    </source>
</reference>
<dbReference type="PROSITE" id="PS50850">
    <property type="entry name" value="MFS"/>
    <property type="match status" value="1"/>
</dbReference>
<feature type="transmembrane region" description="Helical" evidence="5">
    <location>
        <begin position="312"/>
        <end position="330"/>
    </location>
</feature>
<dbReference type="InterPro" id="IPR050327">
    <property type="entry name" value="Proton-linked_MCT"/>
</dbReference>
<evidence type="ECO:0000256" key="4">
    <source>
        <dbReference type="ARBA" id="ARBA00023136"/>
    </source>
</evidence>
<comment type="subcellular location">
    <subcellularLocation>
        <location evidence="1">Cell membrane</location>
        <topology evidence="1">Multi-pass membrane protein</topology>
    </subcellularLocation>
</comment>
<dbReference type="Gene3D" id="1.20.1250.20">
    <property type="entry name" value="MFS general substrate transporter like domains"/>
    <property type="match status" value="2"/>
</dbReference>
<dbReference type="KEGG" id="xce:Xcel_2301"/>
<proteinExistence type="predicted"/>
<feature type="transmembrane region" description="Helical" evidence="5">
    <location>
        <begin position="183"/>
        <end position="205"/>
    </location>
</feature>
<feature type="transmembrane region" description="Helical" evidence="5">
    <location>
        <begin position="113"/>
        <end position="132"/>
    </location>
</feature>
<feature type="transmembrane region" description="Helical" evidence="5">
    <location>
        <begin position="88"/>
        <end position="107"/>
    </location>
</feature>
<protein>
    <submittedName>
        <fullName evidence="7">Major facilitator superfamily MFS_1</fullName>
    </submittedName>
</protein>
<dbReference type="PANTHER" id="PTHR11360">
    <property type="entry name" value="MONOCARBOXYLATE TRANSPORTER"/>
    <property type="match status" value="1"/>
</dbReference>
<dbReference type="GO" id="GO:0022857">
    <property type="term" value="F:transmembrane transporter activity"/>
    <property type="evidence" value="ECO:0007669"/>
    <property type="project" value="InterPro"/>
</dbReference>
<keyword evidence="2 5" id="KW-0812">Transmembrane</keyword>
<evidence type="ECO:0000259" key="6">
    <source>
        <dbReference type="PROSITE" id="PS50850"/>
    </source>
</evidence>
<dbReference type="InterPro" id="IPR011701">
    <property type="entry name" value="MFS"/>
</dbReference>
<feature type="transmembrane region" description="Helical" evidence="5">
    <location>
        <begin position="245"/>
        <end position="266"/>
    </location>
</feature>
<evidence type="ECO:0000313" key="7">
    <source>
        <dbReference type="EMBL" id="ACZ31319.1"/>
    </source>
</evidence>
<feature type="transmembrane region" description="Helical" evidence="5">
    <location>
        <begin position="493"/>
        <end position="517"/>
    </location>
</feature>
<feature type="transmembrane region" description="Helical" evidence="5">
    <location>
        <begin position="336"/>
        <end position="359"/>
    </location>
</feature>
<dbReference type="AlphaFoldDB" id="D1BVK0"/>
<dbReference type="EMBL" id="CP001821">
    <property type="protein sequence ID" value="ACZ31319.1"/>
    <property type="molecule type" value="Genomic_DNA"/>
</dbReference>
<keyword evidence="3 5" id="KW-1133">Transmembrane helix</keyword>
<dbReference type="SUPFAM" id="SSF103473">
    <property type="entry name" value="MFS general substrate transporter"/>
    <property type="match status" value="1"/>
</dbReference>
<dbReference type="Pfam" id="PF07690">
    <property type="entry name" value="MFS_1"/>
    <property type="match status" value="1"/>
</dbReference>
<dbReference type="RefSeq" id="WP_012879061.1">
    <property type="nucleotide sequence ID" value="NC_013530.1"/>
</dbReference>
<dbReference type="Proteomes" id="UP000002255">
    <property type="component" value="Chromosome"/>
</dbReference>
<reference evidence="7 8" key="2">
    <citation type="journal article" date="2010" name="Stand. Genomic Sci.">
        <title>Complete genome sequence of Xylanimonas cellulosilytica type strain (XIL07).</title>
        <authorList>
            <person name="Foster B."/>
            <person name="Pukall R."/>
            <person name="Abt B."/>
            <person name="Nolan M."/>
            <person name="Glavina Del Rio T."/>
            <person name="Chen F."/>
            <person name="Lucas S."/>
            <person name="Tice H."/>
            <person name="Pitluck S."/>
            <person name="Cheng J.-F."/>
            <person name="Chertkov O."/>
            <person name="Brettin T."/>
            <person name="Han C."/>
            <person name="Detter J.C."/>
            <person name="Bruce D."/>
            <person name="Goodwin L."/>
            <person name="Ivanova N."/>
            <person name="Mavromatis K."/>
            <person name="Pati A."/>
            <person name="Mikhailova N."/>
            <person name="Chen A."/>
            <person name="Palaniappan K."/>
            <person name="Land M."/>
            <person name="Hauser L."/>
            <person name="Chang Y.-J."/>
            <person name="Jeffries C.D."/>
            <person name="Chain P."/>
            <person name="Rohde M."/>
            <person name="Goeker M."/>
            <person name="Bristow J."/>
            <person name="Eisen J.A."/>
            <person name="Markowitz V."/>
            <person name="Hugenholtz P."/>
            <person name="Kyrpides N.C."/>
            <person name="Klenk H.-P."/>
            <person name="Lapidus A."/>
        </authorList>
    </citation>
    <scope>NUCLEOTIDE SEQUENCE [LARGE SCALE GENOMIC DNA]</scope>
    <source>
        <strain evidence="8">DSM 15894 / CECT 5975 / LMG 20990 / XIL07</strain>
    </source>
</reference>
<feature type="transmembrane region" description="Helical" evidence="5">
    <location>
        <begin position="21"/>
        <end position="43"/>
    </location>
</feature>
<feature type="transmembrane region" description="Helical" evidence="5">
    <location>
        <begin position="55"/>
        <end position="76"/>
    </location>
</feature>
<gene>
    <name evidence="7" type="ordered locus">Xcel_2301</name>
</gene>
<evidence type="ECO:0000256" key="5">
    <source>
        <dbReference type="SAM" id="Phobius"/>
    </source>
</evidence>
<feature type="domain" description="Major facilitator superfamily (MFS) profile" evidence="6">
    <location>
        <begin position="22"/>
        <end position="434"/>
    </location>
</feature>
<dbReference type="InterPro" id="IPR036259">
    <property type="entry name" value="MFS_trans_sf"/>
</dbReference>
<keyword evidence="4 5" id="KW-0472">Membrane</keyword>
<accession>D1BVK0</accession>
<dbReference type="CDD" id="cd17353">
    <property type="entry name" value="MFS_OFA_like"/>
    <property type="match status" value="1"/>
</dbReference>
<feature type="transmembrane region" description="Helical" evidence="5">
    <location>
        <begin position="272"/>
        <end position="291"/>
    </location>
</feature>
<feature type="transmembrane region" description="Helical" evidence="5">
    <location>
        <begin position="410"/>
        <end position="429"/>
    </location>
</feature>
<name>D1BVK0_XYLCX</name>
<dbReference type="OrthoDB" id="9793415at2"/>